<organism evidence="3 4">
    <name type="scientific">Hericium alpestre</name>
    <dbReference type="NCBI Taxonomy" id="135208"/>
    <lineage>
        <taxon>Eukaryota</taxon>
        <taxon>Fungi</taxon>
        <taxon>Dikarya</taxon>
        <taxon>Basidiomycota</taxon>
        <taxon>Agaricomycotina</taxon>
        <taxon>Agaricomycetes</taxon>
        <taxon>Russulales</taxon>
        <taxon>Hericiaceae</taxon>
        <taxon>Hericium</taxon>
    </lineage>
</organism>
<feature type="region of interest" description="Disordered" evidence="1">
    <location>
        <begin position="169"/>
        <end position="218"/>
    </location>
</feature>
<dbReference type="OrthoDB" id="3257342at2759"/>
<evidence type="ECO:0000313" key="3">
    <source>
        <dbReference type="EMBL" id="TFY82771.1"/>
    </source>
</evidence>
<feature type="region of interest" description="Disordered" evidence="1">
    <location>
        <begin position="336"/>
        <end position="389"/>
    </location>
</feature>
<comment type="caution">
    <text evidence="3">The sequence shown here is derived from an EMBL/GenBank/DDBJ whole genome shotgun (WGS) entry which is preliminary data.</text>
</comment>
<feature type="compositionally biased region" description="Polar residues" evidence="1">
    <location>
        <begin position="169"/>
        <end position="178"/>
    </location>
</feature>
<dbReference type="STRING" id="135208.A0A4Z0A8Z9"/>
<sequence>MVSQGQNFTFVFDAPISTPPPPRPQQEKSQQMPPPVAPAKWQSARSNKGQGGALAQLEKAGEQVQRSAIRRTPRFQSVTPAIAPAEQTLNPMAPAQQAIPKQRRKGKQLLGPGAPWTGPAQLPQDHQLQLAGPVTPTWTMPFTPDRQAAPATPTISQLVNSPQFSQVYTAEQPRTSIPASPRVEHVPTLTGPVGHVSDAGNHSNSEDDELEPEDHNPQSDVEVELISSAEEDNDEHQSAPAAMNAPAPVNASALTNAPAPVNASALTNAPASMNVPPSVQIQPHLAAGRQLNNGLCVTVSVQSTNVLDQHWQMNRTPKAPNLRALLKLQQQNAGRAVAGADATDSDEESTAAALSSLKRPKGSRTSRKEVKCRRASKAKEDGDDDDSDVEWKETLRLAKARTHLYLLTVDAFPDVETFLTEASECIYEACQQIEENGGISPIQRPNPVPPKYVKKVYDDQSTFRGNVKRAGANLLVYSCIPAPIAGRSKAQNCAFVKDEITGLLANGQFLHGRDENGNHVNFGSDYLEHLSTLYLFKDDKRLGKGFPSVFGEELPVETIAFFATVLTNNFDEWKTGKHMKIDFTATTYTKVYSHLLAEARATDNNVKHGPIFKALRQRWSKNGREGIWNNDDNKNAEDDNRSFGIDLS</sequence>
<protein>
    <recommendedName>
        <fullName evidence="2">DUF6532 domain-containing protein</fullName>
    </recommendedName>
</protein>
<reference evidence="3 4" key="1">
    <citation type="submission" date="2019-02" db="EMBL/GenBank/DDBJ databases">
        <title>Genome sequencing of the rare red list fungi Hericium alpestre (H. flagellum).</title>
        <authorList>
            <person name="Buettner E."/>
            <person name="Kellner H."/>
        </authorList>
    </citation>
    <scope>NUCLEOTIDE SEQUENCE [LARGE SCALE GENOMIC DNA]</scope>
    <source>
        <strain evidence="3 4">DSM 108284</strain>
    </source>
</reference>
<dbReference type="AlphaFoldDB" id="A0A4Z0A8Z9"/>
<keyword evidence="4" id="KW-1185">Reference proteome</keyword>
<gene>
    <name evidence="3" type="ORF">EWM64_g1241</name>
</gene>
<accession>A0A4Z0A8Z9</accession>
<feature type="compositionally biased region" description="Basic residues" evidence="1">
    <location>
        <begin position="358"/>
        <end position="376"/>
    </location>
</feature>
<feature type="region of interest" description="Disordered" evidence="1">
    <location>
        <begin position="1"/>
        <end position="77"/>
    </location>
</feature>
<name>A0A4Z0A8Z9_9AGAM</name>
<evidence type="ECO:0000313" key="4">
    <source>
        <dbReference type="Proteomes" id="UP000298061"/>
    </source>
</evidence>
<dbReference type="Pfam" id="PF20149">
    <property type="entry name" value="DUF6532"/>
    <property type="match status" value="1"/>
</dbReference>
<evidence type="ECO:0000259" key="2">
    <source>
        <dbReference type="Pfam" id="PF20149"/>
    </source>
</evidence>
<dbReference type="Proteomes" id="UP000298061">
    <property type="component" value="Unassembled WGS sequence"/>
</dbReference>
<proteinExistence type="predicted"/>
<dbReference type="EMBL" id="SFCI01000080">
    <property type="protein sequence ID" value="TFY82771.1"/>
    <property type="molecule type" value="Genomic_DNA"/>
</dbReference>
<dbReference type="InterPro" id="IPR045341">
    <property type="entry name" value="DUF6532"/>
</dbReference>
<feature type="domain" description="DUF6532" evidence="2">
    <location>
        <begin position="398"/>
        <end position="598"/>
    </location>
</feature>
<evidence type="ECO:0000256" key="1">
    <source>
        <dbReference type="SAM" id="MobiDB-lite"/>
    </source>
</evidence>